<evidence type="ECO:0000313" key="3">
    <source>
        <dbReference type="EMBL" id="RBP07340.1"/>
    </source>
</evidence>
<comment type="caution">
    <text evidence="3">The sequence shown here is derived from an EMBL/GenBank/DDBJ whole genome shotgun (WGS) entry which is preliminary data.</text>
</comment>
<gene>
    <name evidence="3" type="ORF">DFR50_12865</name>
</gene>
<evidence type="ECO:0000259" key="2">
    <source>
        <dbReference type="Pfam" id="PF13439"/>
    </source>
</evidence>
<dbReference type="PANTHER" id="PTHR12526">
    <property type="entry name" value="GLYCOSYLTRANSFERASE"/>
    <property type="match status" value="1"/>
</dbReference>
<dbReference type="CDD" id="cd03811">
    <property type="entry name" value="GT4_GT28_WabH-like"/>
    <property type="match status" value="1"/>
</dbReference>
<organism evidence="3 4">
    <name type="scientific">Roseiarcus fermentans</name>
    <dbReference type="NCBI Taxonomy" id="1473586"/>
    <lineage>
        <taxon>Bacteria</taxon>
        <taxon>Pseudomonadati</taxon>
        <taxon>Pseudomonadota</taxon>
        <taxon>Alphaproteobacteria</taxon>
        <taxon>Hyphomicrobiales</taxon>
        <taxon>Roseiarcaceae</taxon>
        <taxon>Roseiarcus</taxon>
    </lineage>
</organism>
<name>A0A366F051_9HYPH</name>
<dbReference type="PANTHER" id="PTHR12526:SF630">
    <property type="entry name" value="GLYCOSYLTRANSFERASE"/>
    <property type="match status" value="1"/>
</dbReference>
<dbReference type="Pfam" id="PF00534">
    <property type="entry name" value="Glycos_transf_1"/>
    <property type="match status" value="1"/>
</dbReference>
<feature type="domain" description="Glycosyl transferase family 1" evidence="1">
    <location>
        <begin position="196"/>
        <end position="348"/>
    </location>
</feature>
<feature type="domain" description="Glycosyltransferase subfamily 4-like N-terminal" evidence="2">
    <location>
        <begin position="14"/>
        <end position="176"/>
    </location>
</feature>
<sequence length="380" mass="41552">MRRRITIILPDLNIGGAERVSVDLSRQFLQSGYDVDFALMNKFGEFLQDVPLGAQVVDLKVRQLRNLVAPLARYLKMRRPDAVLVNLWPLTAATVLVARAIGSGGTRVVTVDHATLSIQYRNWGLLNWLALRASLGAIYPLAHARVAVSVGVAEDISRLGCFQLKPIEVVNNPVTLADASPKDREDAERAWEGWTGPRIISVGKLKRVKNHALLIKAFKQVVIHADARMLILGDGELRAATEQIVRDEGLSGKVLLPGSRRKPRALYESADLFVLSSDSEGLGNVLIEALACGLPVVSTDCRSGPREILDNGRYGALTPVGDADALARAMLDSLSKTHDRDALRRRAADFSPEIAAEKYLRILFPDEHGAPPKREIVCAA</sequence>
<protein>
    <submittedName>
        <fullName evidence="3">Glycosyltransferase involved in cell wall biosynthesis</fullName>
    </submittedName>
</protein>
<keyword evidence="4" id="KW-1185">Reference proteome</keyword>
<dbReference type="SUPFAM" id="SSF53756">
    <property type="entry name" value="UDP-Glycosyltransferase/glycogen phosphorylase"/>
    <property type="match status" value="1"/>
</dbReference>
<dbReference type="AlphaFoldDB" id="A0A366F051"/>
<dbReference type="Pfam" id="PF13439">
    <property type="entry name" value="Glyco_transf_4"/>
    <property type="match status" value="1"/>
</dbReference>
<keyword evidence="3" id="KW-0808">Transferase</keyword>
<dbReference type="EMBL" id="QNRK01000028">
    <property type="protein sequence ID" value="RBP07340.1"/>
    <property type="molecule type" value="Genomic_DNA"/>
</dbReference>
<dbReference type="OrthoDB" id="9781738at2"/>
<dbReference type="InterPro" id="IPR028098">
    <property type="entry name" value="Glyco_trans_4-like_N"/>
</dbReference>
<dbReference type="GO" id="GO:0016757">
    <property type="term" value="F:glycosyltransferase activity"/>
    <property type="evidence" value="ECO:0007669"/>
    <property type="project" value="InterPro"/>
</dbReference>
<evidence type="ECO:0000259" key="1">
    <source>
        <dbReference type="Pfam" id="PF00534"/>
    </source>
</evidence>
<proteinExistence type="predicted"/>
<evidence type="ECO:0000313" key="4">
    <source>
        <dbReference type="Proteomes" id="UP000253529"/>
    </source>
</evidence>
<dbReference type="Proteomes" id="UP000253529">
    <property type="component" value="Unassembled WGS sequence"/>
</dbReference>
<reference evidence="3 4" key="1">
    <citation type="submission" date="2018-06" db="EMBL/GenBank/DDBJ databases">
        <title>Genomic Encyclopedia of Type Strains, Phase IV (KMG-IV): sequencing the most valuable type-strain genomes for metagenomic binning, comparative biology and taxonomic classification.</title>
        <authorList>
            <person name="Goeker M."/>
        </authorList>
    </citation>
    <scope>NUCLEOTIDE SEQUENCE [LARGE SCALE GENOMIC DNA]</scope>
    <source>
        <strain evidence="3 4">DSM 24875</strain>
    </source>
</reference>
<dbReference type="Gene3D" id="3.40.50.2000">
    <property type="entry name" value="Glycogen Phosphorylase B"/>
    <property type="match status" value="2"/>
</dbReference>
<dbReference type="InterPro" id="IPR001296">
    <property type="entry name" value="Glyco_trans_1"/>
</dbReference>
<accession>A0A366F051</accession>
<dbReference type="RefSeq" id="WP_113891423.1">
    <property type="nucleotide sequence ID" value="NZ_QNRK01000028.1"/>
</dbReference>